<gene>
    <name evidence="5" type="ORF">TGAMA5MH_02835</name>
</gene>
<sequence length="388" mass="41809">MNNMVRLTNLLRASLLPLTVNAGLSNFDDWEHGRVALQDVSIHFRYAGSGPPVLLVHGTPQFSLTWQHIGPILAEQYTVIAVDVRGTGDSSIPPNEDYTCETVAGDLKGVLDFLNITSAYIFAHDSGVGMATALAIQHPSMVKRLAIAEYLFPGFGYEQAASPGPYMDLYGNPQLSAFTIPDFAEFLVTGKEKQLLQWYFYKGSYSGGTSFSEDTINRYTSSISKPGFLRSMLGVYSSATVHADSQFFQSHLGPSPLNIPVLAIGGEASNGNEDIMRVLYARVSTDLSTAVVPKAGHWLGDENPSWTAKRVAKFFSEDKPALKNVDLSSFADQVTLQVGFFGTFRNAALGAGLVAQVAQMRQQLEYAAAAAAAGVDPAQYAAMGNGPK</sequence>
<dbReference type="InterPro" id="IPR000639">
    <property type="entry name" value="Epox_hydrolase-like"/>
</dbReference>
<evidence type="ECO:0000256" key="2">
    <source>
        <dbReference type="ARBA" id="ARBA00038334"/>
    </source>
</evidence>
<reference evidence="5 6" key="1">
    <citation type="submission" date="2017-02" db="EMBL/GenBank/DDBJ databases">
        <title>Genomes of Trichoderma spp. with biocontrol activity.</title>
        <authorList>
            <person name="Gardiner D."/>
            <person name="Kazan K."/>
            <person name="Vos C."/>
            <person name="Harvey P."/>
        </authorList>
    </citation>
    <scope>NUCLEOTIDE SEQUENCE [LARGE SCALE GENOMIC DNA]</scope>
    <source>
        <strain evidence="5 6">A5MH</strain>
    </source>
</reference>
<dbReference type="Proteomes" id="UP000236546">
    <property type="component" value="Unassembled WGS sequence"/>
</dbReference>
<feature type="signal peptide" evidence="3">
    <location>
        <begin position="1"/>
        <end position="22"/>
    </location>
</feature>
<comment type="similarity">
    <text evidence="2">Belongs to the AB hydrolase superfamily. Epoxide hydrolase family.</text>
</comment>
<dbReference type="Gene3D" id="3.40.50.1820">
    <property type="entry name" value="alpha/beta hydrolase"/>
    <property type="match status" value="1"/>
</dbReference>
<organism evidence="5 6">
    <name type="scientific">Trichoderma gamsii</name>
    <dbReference type="NCBI Taxonomy" id="398673"/>
    <lineage>
        <taxon>Eukaryota</taxon>
        <taxon>Fungi</taxon>
        <taxon>Dikarya</taxon>
        <taxon>Ascomycota</taxon>
        <taxon>Pezizomycotina</taxon>
        <taxon>Sordariomycetes</taxon>
        <taxon>Hypocreomycetidae</taxon>
        <taxon>Hypocreales</taxon>
        <taxon>Hypocreaceae</taxon>
        <taxon>Trichoderma</taxon>
    </lineage>
</organism>
<feature type="domain" description="AB hydrolase-1" evidence="4">
    <location>
        <begin position="51"/>
        <end position="304"/>
    </location>
</feature>
<evidence type="ECO:0000313" key="5">
    <source>
        <dbReference type="EMBL" id="PNP45612.1"/>
    </source>
</evidence>
<dbReference type="Pfam" id="PF00561">
    <property type="entry name" value="Abhydrolase_1"/>
    <property type="match status" value="1"/>
</dbReference>
<dbReference type="AlphaFoldDB" id="A0A2K0TJC6"/>
<evidence type="ECO:0000256" key="1">
    <source>
        <dbReference type="ARBA" id="ARBA00022801"/>
    </source>
</evidence>
<keyword evidence="3" id="KW-0732">Signal</keyword>
<keyword evidence="1" id="KW-0378">Hydrolase</keyword>
<proteinExistence type="inferred from homology"/>
<dbReference type="SUPFAM" id="SSF53474">
    <property type="entry name" value="alpha/beta-Hydrolases"/>
    <property type="match status" value="1"/>
</dbReference>
<dbReference type="EMBL" id="MTYH01000024">
    <property type="protein sequence ID" value="PNP45612.1"/>
    <property type="molecule type" value="Genomic_DNA"/>
</dbReference>
<dbReference type="PANTHER" id="PTHR43329">
    <property type="entry name" value="EPOXIDE HYDROLASE"/>
    <property type="match status" value="1"/>
</dbReference>
<dbReference type="InterPro" id="IPR029058">
    <property type="entry name" value="AB_hydrolase_fold"/>
</dbReference>
<protein>
    <recommendedName>
        <fullName evidence="4">AB hydrolase-1 domain-containing protein</fullName>
    </recommendedName>
</protein>
<accession>A0A2K0TJC6</accession>
<comment type="caution">
    <text evidence="5">The sequence shown here is derived from an EMBL/GenBank/DDBJ whole genome shotgun (WGS) entry which is preliminary data.</text>
</comment>
<name>A0A2K0TJC6_9HYPO</name>
<evidence type="ECO:0000313" key="6">
    <source>
        <dbReference type="Proteomes" id="UP000236546"/>
    </source>
</evidence>
<evidence type="ECO:0000259" key="4">
    <source>
        <dbReference type="Pfam" id="PF00561"/>
    </source>
</evidence>
<dbReference type="GO" id="GO:0016787">
    <property type="term" value="F:hydrolase activity"/>
    <property type="evidence" value="ECO:0007669"/>
    <property type="project" value="UniProtKB-KW"/>
</dbReference>
<feature type="chain" id="PRO_5014456506" description="AB hydrolase-1 domain-containing protein" evidence="3">
    <location>
        <begin position="23"/>
        <end position="388"/>
    </location>
</feature>
<dbReference type="PRINTS" id="PR00412">
    <property type="entry name" value="EPOXHYDRLASE"/>
</dbReference>
<dbReference type="OrthoDB" id="408373at2759"/>
<dbReference type="InterPro" id="IPR000073">
    <property type="entry name" value="AB_hydrolase_1"/>
</dbReference>
<evidence type="ECO:0000256" key="3">
    <source>
        <dbReference type="SAM" id="SignalP"/>
    </source>
</evidence>